<accession>A0A645BD83</accession>
<sequence>MTAAELCMTAVTSAPTKTPINRFEVSIPSIFLSESPAARSSPLPIMSKLKSNKLIPPKMPKINCCTKAPPFRLLGFCSFHVKFSTSERRNPLFLWYSLRSFTKSIERKTVECNIWSYKGGRLSCPVAMLIIEYARLVRSE</sequence>
<gene>
    <name evidence="1" type="ORF">SDC9_110295</name>
</gene>
<dbReference type="EMBL" id="VSSQ01019402">
    <property type="protein sequence ID" value="MPM63415.1"/>
    <property type="molecule type" value="Genomic_DNA"/>
</dbReference>
<protein>
    <submittedName>
        <fullName evidence="1">Uncharacterized protein</fullName>
    </submittedName>
</protein>
<proteinExistence type="predicted"/>
<dbReference type="AlphaFoldDB" id="A0A645BD83"/>
<evidence type="ECO:0000313" key="1">
    <source>
        <dbReference type="EMBL" id="MPM63415.1"/>
    </source>
</evidence>
<organism evidence="1">
    <name type="scientific">bioreactor metagenome</name>
    <dbReference type="NCBI Taxonomy" id="1076179"/>
    <lineage>
        <taxon>unclassified sequences</taxon>
        <taxon>metagenomes</taxon>
        <taxon>ecological metagenomes</taxon>
    </lineage>
</organism>
<reference evidence="1" key="1">
    <citation type="submission" date="2019-08" db="EMBL/GenBank/DDBJ databases">
        <authorList>
            <person name="Kucharzyk K."/>
            <person name="Murdoch R.W."/>
            <person name="Higgins S."/>
            <person name="Loffler F."/>
        </authorList>
    </citation>
    <scope>NUCLEOTIDE SEQUENCE</scope>
</reference>
<comment type="caution">
    <text evidence="1">The sequence shown here is derived from an EMBL/GenBank/DDBJ whole genome shotgun (WGS) entry which is preliminary data.</text>
</comment>
<name>A0A645BD83_9ZZZZ</name>